<sequence length="155" mass="17195">MNTASPATPNIQTRQHWMSILATAPYNELLTRWQQLQLDPPCEVIRQPEVGLARLQGRIGGSGQRFNFADTTITRAAVRLEDGTLGYGYLQGRAKQHALLAAIIDALLVQGEHAPSLQETVIQPLAEQRKQAQQHIAQRAAQSKVDFFTLVRGED</sequence>
<evidence type="ECO:0000313" key="2">
    <source>
        <dbReference type="Proteomes" id="UP000651977"/>
    </source>
</evidence>
<protein>
    <submittedName>
        <fullName evidence="1">Phosphonate C-P lyase system protein PhnG</fullName>
    </submittedName>
</protein>
<keyword evidence="1" id="KW-0456">Lyase</keyword>
<dbReference type="InterPro" id="IPR009609">
    <property type="entry name" value="Phosphonate_metab_PhnG"/>
</dbReference>
<dbReference type="GO" id="GO:0016829">
    <property type="term" value="F:lyase activity"/>
    <property type="evidence" value="ECO:0007669"/>
    <property type="project" value="UniProtKB-KW"/>
</dbReference>
<dbReference type="RefSeq" id="WP_055734814.1">
    <property type="nucleotide sequence ID" value="NZ_BMDY01000006.1"/>
</dbReference>
<name>A0ABQ1HZ29_9ALTE</name>
<dbReference type="NCBIfam" id="TIGR03293">
    <property type="entry name" value="PhnG_redo"/>
    <property type="match status" value="1"/>
</dbReference>
<dbReference type="Proteomes" id="UP000651977">
    <property type="component" value="Unassembled WGS sequence"/>
</dbReference>
<comment type="caution">
    <text evidence="1">The sequence shown here is derived from an EMBL/GenBank/DDBJ whole genome shotgun (WGS) entry which is preliminary data.</text>
</comment>
<gene>
    <name evidence="1" type="primary">phnG</name>
    <name evidence="1" type="ORF">GCM10007414_12560</name>
</gene>
<accession>A0ABQ1HZ29</accession>
<dbReference type="EMBL" id="BMDY01000006">
    <property type="protein sequence ID" value="GGB00869.1"/>
    <property type="molecule type" value="Genomic_DNA"/>
</dbReference>
<proteinExistence type="predicted"/>
<organism evidence="1 2">
    <name type="scientific">Agarivorans gilvus</name>
    <dbReference type="NCBI Taxonomy" id="680279"/>
    <lineage>
        <taxon>Bacteria</taxon>
        <taxon>Pseudomonadati</taxon>
        <taxon>Pseudomonadota</taxon>
        <taxon>Gammaproteobacteria</taxon>
        <taxon>Alteromonadales</taxon>
        <taxon>Alteromonadaceae</taxon>
        <taxon>Agarivorans</taxon>
    </lineage>
</organism>
<dbReference type="Pfam" id="PF06754">
    <property type="entry name" value="PhnG"/>
    <property type="match status" value="1"/>
</dbReference>
<keyword evidence="2" id="KW-1185">Reference proteome</keyword>
<evidence type="ECO:0000313" key="1">
    <source>
        <dbReference type="EMBL" id="GGB00869.1"/>
    </source>
</evidence>
<reference evidence="2" key="1">
    <citation type="journal article" date="2019" name="Int. J. Syst. Evol. Microbiol.">
        <title>The Global Catalogue of Microorganisms (GCM) 10K type strain sequencing project: providing services to taxonomists for standard genome sequencing and annotation.</title>
        <authorList>
            <consortium name="The Broad Institute Genomics Platform"/>
            <consortium name="The Broad Institute Genome Sequencing Center for Infectious Disease"/>
            <person name="Wu L."/>
            <person name="Ma J."/>
        </authorList>
    </citation>
    <scope>NUCLEOTIDE SEQUENCE [LARGE SCALE GENOMIC DNA]</scope>
    <source>
        <strain evidence="2">CGMCC 1.10131</strain>
    </source>
</reference>